<gene>
    <name evidence="3" type="ORF">SAMN05444342_2260</name>
    <name evidence="2" type="ORF">ZOD2009_10285</name>
</gene>
<dbReference type="Proteomes" id="UP000003751">
    <property type="component" value="Unassembled WGS sequence"/>
</dbReference>
<dbReference type="EMBL" id="AEMG01000009">
    <property type="protein sequence ID" value="EFW91858.1"/>
    <property type="molecule type" value="Genomic_DNA"/>
</dbReference>
<dbReference type="AlphaFoldDB" id="E7QTC9"/>
<dbReference type="EMBL" id="FRAN01000003">
    <property type="protein sequence ID" value="SHK81329.1"/>
    <property type="molecule type" value="Genomic_DNA"/>
</dbReference>
<dbReference type="OrthoDB" id="246802at2157"/>
<organism evidence="2 4">
    <name type="scientific">Haladaptatus paucihalophilus DX253</name>
    <dbReference type="NCBI Taxonomy" id="797209"/>
    <lineage>
        <taxon>Archaea</taxon>
        <taxon>Methanobacteriati</taxon>
        <taxon>Methanobacteriota</taxon>
        <taxon>Stenosarchaea group</taxon>
        <taxon>Halobacteria</taxon>
        <taxon>Halobacteriales</taxon>
        <taxon>Haladaptataceae</taxon>
        <taxon>Haladaptatus</taxon>
    </lineage>
</organism>
<dbReference type="Pfam" id="PF18545">
    <property type="entry name" value="HalOD1"/>
    <property type="match status" value="1"/>
</dbReference>
<keyword evidence="5" id="KW-1185">Reference proteome</keyword>
<dbReference type="STRING" id="797209.GCA_000376445_02738"/>
<dbReference type="InterPro" id="IPR040624">
    <property type="entry name" value="HalOD1"/>
</dbReference>
<evidence type="ECO:0000259" key="1">
    <source>
        <dbReference type="Pfam" id="PF18545"/>
    </source>
</evidence>
<evidence type="ECO:0000313" key="3">
    <source>
        <dbReference type="EMBL" id="SHK81329.1"/>
    </source>
</evidence>
<evidence type="ECO:0000313" key="4">
    <source>
        <dbReference type="Proteomes" id="UP000003751"/>
    </source>
</evidence>
<reference evidence="2 4" key="1">
    <citation type="journal article" date="2014" name="ISME J.">
        <title>Trehalose/2-sulfotrehalose biosynthesis and glycine-betaine uptake are widely spread mechanisms for osmoadaptation in the Halobacteriales.</title>
        <authorList>
            <person name="Youssef N.H."/>
            <person name="Savage-Ashlock K.N."/>
            <person name="McCully A.L."/>
            <person name="Luedtke B."/>
            <person name="Shaw E.I."/>
            <person name="Hoff W.D."/>
            <person name="Elshahed M.S."/>
        </authorList>
    </citation>
    <scope>NUCLEOTIDE SEQUENCE [LARGE SCALE GENOMIC DNA]</scope>
    <source>
        <strain evidence="2 4">DX253</strain>
    </source>
</reference>
<evidence type="ECO:0000313" key="5">
    <source>
        <dbReference type="Proteomes" id="UP000184203"/>
    </source>
</evidence>
<name>E7QTC9_HALPU</name>
<sequence length="110" mass="11919">MDTTSQNSHSDSDLIREFSFDNTETDSVVVAVSAAVSEVTGTPMEEMPPLQETLDCDALESLFSSFDIDDIGEIGQVQFPFHGCTVRIDTTGTIQVFDGNRRFTADGTGC</sequence>
<evidence type="ECO:0000313" key="2">
    <source>
        <dbReference type="EMBL" id="EFW91858.1"/>
    </source>
</evidence>
<accession>E7QTC9</accession>
<reference evidence="5" key="3">
    <citation type="submission" date="2016-11" db="EMBL/GenBank/DDBJ databases">
        <authorList>
            <person name="Varghese N."/>
            <person name="Submissions S."/>
        </authorList>
    </citation>
    <scope>NUCLEOTIDE SEQUENCE [LARGE SCALE GENOMIC DNA]</scope>
    <source>
        <strain evidence="5">DX253</strain>
    </source>
</reference>
<feature type="domain" description="Halobacterial output" evidence="1">
    <location>
        <begin position="25"/>
        <end position="96"/>
    </location>
</feature>
<dbReference type="RefSeq" id="WP_007979429.1">
    <property type="nucleotide sequence ID" value="NZ_AEMG01000009.1"/>
</dbReference>
<reference evidence="3" key="2">
    <citation type="submission" date="2016-11" db="EMBL/GenBank/DDBJ databases">
        <authorList>
            <person name="Jaros S."/>
            <person name="Januszkiewicz K."/>
            <person name="Wedrychowicz H."/>
        </authorList>
    </citation>
    <scope>NUCLEOTIDE SEQUENCE [LARGE SCALE GENOMIC DNA]</scope>
    <source>
        <strain evidence="3">DX253</strain>
    </source>
</reference>
<dbReference type="Proteomes" id="UP000184203">
    <property type="component" value="Unassembled WGS sequence"/>
</dbReference>
<proteinExistence type="predicted"/>
<protein>
    <recommendedName>
        <fullName evidence="1">Halobacterial output domain-containing protein</fullName>
    </recommendedName>
</protein>